<dbReference type="Gene3D" id="1.25.40.20">
    <property type="entry name" value="Ankyrin repeat-containing domain"/>
    <property type="match status" value="1"/>
</dbReference>
<evidence type="ECO:0000256" key="2">
    <source>
        <dbReference type="ARBA" id="ARBA00023043"/>
    </source>
</evidence>
<evidence type="ECO:0000256" key="3">
    <source>
        <dbReference type="PROSITE-ProRule" id="PRU00023"/>
    </source>
</evidence>
<feature type="repeat" description="ANK" evidence="3">
    <location>
        <begin position="76"/>
        <end position="108"/>
    </location>
</feature>
<name>A0ABP0EY26_CLALP</name>
<evidence type="ECO:0000256" key="1">
    <source>
        <dbReference type="ARBA" id="ARBA00022737"/>
    </source>
</evidence>
<dbReference type="PANTHER" id="PTHR24171">
    <property type="entry name" value="ANKYRIN REPEAT DOMAIN-CONTAINING PROTEIN 39-RELATED"/>
    <property type="match status" value="1"/>
</dbReference>
<feature type="repeat" description="ANK" evidence="3">
    <location>
        <begin position="109"/>
        <end position="141"/>
    </location>
</feature>
<dbReference type="Pfam" id="PF00023">
    <property type="entry name" value="Ank"/>
    <property type="match status" value="1"/>
</dbReference>
<feature type="coiled-coil region" evidence="4">
    <location>
        <begin position="343"/>
        <end position="377"/>
    </location>
</feature>
<feature type="repeat" description="ANK" evidence="3">
    <location>
        <begin position="43"/>
        <end position="75"/>
    </location>
</feature>
<keyword evidence="4" id="KW-0175">Coiled coil</keyword>
<evidence type="ECO:0000313" key="5">
    <source>
        <dbReference type="EMBL" id="CAK8672385.1"/>
    </source>
</evidence>
<dbReference type="Proteomes" id="UP001642483">
    <property type="component" value="Unassembled WGS sequence"/>
</dbReference>
<dbReference type="SUPFAM" id="SSF48403">
    <property type="entry name" value="Ankyrin repeat"/>
    <property type="match status" value="1"/>
</dbReference>
<gene>
    <name evidence="5" type="ORF">CVLEPA_LOCUS1340</name>
</gene>
<evidence type="ECO:0000313" key="6">
    <source>
        <dbReference type="Proteomes" id="UP001642483"/>
    </source>
</evidence>
<protein>
    <submittedName>
        <fullName evidence="5">Uncharacterized protein</fullName>
    </submittedName>
</protein>
<dbReference type="SMART" id="SM00248">
    <property type="entry name" value="ANK"/>
    <property type="match status" value="5"/>
</dbReference>
<organism evidence="5 6">
    <name type="scientific">Clavelina lepadiformis</name>
    <name type="common">Light-bulb sea squirt</name>
    <name type="synonym">Ascidia lepadiformis</name>
    <dbReference type="NCBI Taxonomy" id="159417"/>
    <lineage>
        <taxon>Eukaryota</taxon>
        <taxon>Metazoa</taxon>
        <taxon>Chordata</taxon>
        <taxon>Tunicata</taxon>
        <taxon>Ascidiacea</taxon>
        <taxon>Aplousobranchia</taxon>
        <taxon>Clavelinidae</taxon>
        <taxon>Clavelina</taxon>
    </lineage>
</organism>
<keyword evidence="2 3" id="KW-0040">ANK repeat</keyword>
<comment type="caution">
    <text evidence="5">The sequence shown here is derived from an EMBL/GenBank/DDBJ whole genome shotgun (WGS) entry which is preliminary data.</text>
</comment>
<dbReference type="PROSITE" id="PS50297">
    <property type="entry name" value="ANK_REP_REGION"/>
    <property type="match status" value="3"/>
</dbReference>
<accession>A0ABP0EY26</accession>
<proteinExistence type="predicted"/>
<dbReference type="Pfam" id="PF12796">
    <property type="entry name" value="Ank_2"/>
    <property type="match status" value="1"/>
</dbReference>
<sequence length="386" mass="42087">MQQATAHSISALSKQLLIASRQGNDSVVQNLLAEGATFTSDWLGTSALHLACMNGHVSTVQLLTRAGISWDGRTKADKTPLHYAAQHGHSDVVTILLNLGANINATDMLQMTPLHWAVIEGHFLVVKLLIENNADLEIQNKFDKTPLQSAQDECKYHIVEYIKSSMNHLNYEEEPSLATSPASGSASSVLASLAALSGSSAISDNFPWIHQESVASGAPVLLEGANMVTLTEAGKLALQAWSNLYDDEPSKENKISNLANASSPESEQKQAYSISLANPMLSSSSSSFGSGTQPITFVVSPQKTKNKLNDGKFLSPKRKRKLSDRDTCKSRDVTLGDSAIEQKEDLERKLAMACSEIALYREKLQMKEEEAQLCKKKLEVFKQGRR</sequence>
<keyword evidence="1" id="KW-0677">Repeat</keyword>
<evidence type="ECO:0000256" key="4">
    <source>
        <dbReference type="SAM" id="Coils"/>
    </source>
</evidence>
<dbReference type="InterPro" id="IPR002110">
    <property type="entry name" value="Ankyrin_rpt"/>
</dbReference>
<dbReference type="PROSITE" id="PS50088">
    <property type="entry name" value="ANK_REPEAT"/>
    <property type="match status" value="3"/>
</dbReference>
<reference evidence="5 6" key="1">
    <citation type="submission" date="2024-02" db="EMBL/GenBank/DDBJ databases">
        <authorList>
            <person name="Daric V."/>
            <person name="Darras S."/>
        </authorList>
    </citation>
    <scope>NUCLEOTIDE SEQUENCE [LARGE SCALE GENOMIC DNA]</scope>
</reference>
<dbReference type="InterPro" id="IPR036770">
    <property type="entry name" value="Ankyrin_rpt-contain_sf"/>
</dbReference>
<keyword evidence="6" id="KW-1185">Reference proteome</keyword>
<dbReference type="PRINTS" id="PR01415">
    <property type="entry name" value="ANKYRIN"/>
</dbReference>
<dbReference type="EMBL" id="CAWYQH010000001">
    <property type="protein sequence ID" value="CAK8672385.1"/>
    <property type="molecule type" value="Genomic_DNA"/>
</dbReference>